<organism evidence="1 2">
    <name type="scientific">Trichonephila inaurata madagascariensis</name>
    <dbReference type="NCBI Taxonomy" id="2747483"/>
    <lineage>
        <taxon>Eukaryota</taxon>
        <taxon>Metazoa</taxon>
        <taxon>Ecdysozoa</taxon>
        <taxon>Arthropoda</taxon>
        <taxon>Chelicerata</taxon>
        <taxon>Arachnida</taxon>
        <taxon>Araneae</taxon>
        <taxon>Araneomorphae</taxon>
        <taxon>Entelegynae</taxon>
        <taxon>Araneoidea</taxon>
        <taxon>Nephilidae</taxon>
        <taxon>Trichonephila</taxon>
        <taxon>Trichonephila inaurata</taxon>
    </lineage>
</organism>
<reference evidence="1" key="1">
    <citation type="submission" date="2020-08" db="EMBL/GenBank/DDBJ databases">
        <title>Multicomponent nature underlies the extraordinary mechanical properties of spider dragline silk.</title>
        <authorList>
            <person name="Kono N."/>
            <person name="Nakamura H."/>
            <person name="Mori M."/>
            <person name="Yoshida Y."/>
            <person name="Ohtoshi R."/>
            <person name="Malay A.D."/>
            <person name="Moran D.A.P."/>
            <person name="Tomita M."/>
            <person name="Numata K."/>
            <person name="Arakawa K."/>
        </authorList>
    </citation>
    <scope>NUCLEOTIDE SEQUENCE</scope>
</reference>
<proteinExistence type="predicted"/>
<dbReference type="AlphaFoldDB" id="A0A8X6XZS4"/>
<comment type="caution">
    <text evidence="1">The sequence shown here is derived from an EMBL/GenBank/DDBJ whole genome shotgun (WGS) entry which is preliminary data.</text>
</comment>
<dbReference type="EMBL" id="BMAV01013703">
    <property type="protein sequence ID" value="GFY61570.1"/>
    <property type="molecule type" value="Genomic_DNA"/>
</dbReference>
<accession>A0A8X6XZS4</accession>
<gene>
    <name evidence="1" type="ORF">TNIN_151081</name>
</gene>
<evidence type="ECO:0000313" key="1">
    <source>
        <dbReference type="EMBL" id="GFY61570.1"/>
    </source>
</evidence>
<protein>
    <submittedName>
        <fullName evidence="1">Uncharacterized protein</fullName>
    </submittedName>
</protein>
<sequence>MELPVDRYLTDKFLLSEQRQSLAELATISNFVLSHLSTHGTSNRRHAQFFQENRKALLLLIQKVQNSNRRKEDVFYEPDSKFQDWFCRD</sequence>
<keyword evidence="2" id="KW-1185">Reference proteome</keyword>
<evidence type="ECO:0000313" key="2">
    <source>
        <dbReference type="Proteomes" id="UP000886998"/>
    </source>
</evidence>
<dbReference type="Proteomes" id="UP000886998">
    <property type="component" value="Unassembled WGS sequence"/>
</dbReference>
<name>A0A8X6XZS4_9ARAC</name>